<evidence type="ECO:0000313" key="2">
    <source>
        <dbReference type="Proteomes" id="UP001231370"/>
    </source>
</evidence>
<keyword evidence="2" id="KW-1185">Reference proteome</keyword>
<evidence type="ECO:0000313" key="1">
    <source>
        <dbReference type="EMBL" id="MDJ1181558.1"/>
    </source>
</evidence>
<gene>
    <name evidence="1" type="ORF">PJF56_22075</name>
</gene>
<dbReference type="EMBL" id="JAQPOK010000168">
    <property type="protein sequence ID" value="MDJ1181558.1"/>
    <property type="molecule type" value="Genomic_DNA"/>
</dbReference>
<sequence>MACKILTATYNNGSLILDRHLESIMEGKTFKIVLIDTDEGDRKKQQFLQLVDKHSFSLSPDYQFNRDELHER</sequence>
<protein>
    <recommendedName>
        <fullName evidence="3">Glycosyltransferase</fullName>
    </recommendedName>
</protein>
<comment type="caution">
    <text evidence="1">The sequence shown here is derived from an EMBL/GenBank/DDBJ whole genome shotgun (WGS) entry which is preliminary data.</text>
</comment>
<organism evidence="1 2">
    <name type="scientific">Roseofilum halophilum BLCC-M91</name>
    <dbReference type="NCBI Taxonomy" id="3022259"/>
    <lineage>
        <taxon>Bacteria</taxon>
        <taxon>Bacillati</taxon>
        <taxon>Cyanobacteriota</taxon>
        <taxon>Cyanophyceae</taxon>
        <taxon>Desertifilales</taxon>
        <taxon>Desertifilaceae</taxon>
        <taxon>Roseofilum</taxon>
        <taxon>Roseofilum halophilum</taxon>
    </lineage>
</organism>
<reference evidence="1 2" key="1">
    <citation type="submission" date="2023-01" db="EMBL/GenBank/DDBJ databases">
        <title>Novel diversity within Roseofilum (Cyanobacteria; Desertifilaceae) from marine benthic mats with descriptions of four novel species.</title>
        <authorList>
            <person name="Wang Y."/>
            <person name="Berthold D.E."/>
            <person name="Hu J."/>
            <person name="Lefler F.W."/>
            <person name="Laughinghouse H.D. IV."/>
        </authorList>
    </citation>
    <scope>NUCLEOTIDE SEQUENCE [LARGE SCALE GENOMIC DNA]</scope>
    <source>
        <strain evidence="1 2">BLCC-M91</strain>
    </source>
</reference>
<proteinExistence type="predicted"/>
<dbReference type="Proteomes" id="UP001231370">
    <property type="component" value="Unassembled WGS sequence"/>
</dbReference>
<name>A0ABT7BQT1_9CYAN</name>
<dbReference type="RefSeq" id="WP_283764853.1">
    <property type="nucleotide sequence ID" value="NZ_JAQPOK010000168.1"/>
</dbReference>
<accession>A0ABT7BQT1</accession>
<evidence type="ECO:0008006" key="3">
    <source>
        <dbReference type="Google" id="ProtNLM"/>
    </source>
</evidence>